<dbReference type="InterPro" id="IPR036220">
    <property type="entry name" value="UDP-Glc/GDP-Man_DH_C_sf"/>
</dbReference>
<gene>
    <name evidence="5" type="ORF">OE104_08030</name>
</gene>
<reference evidence="5" key="1">
    <citation type="submission" date="2022-09" db="EMBL/GenBank/DDBJ databases">
        <title>Complete Genomes of Fervidibacillus albus and Fervidibacillus halotolerans isolated from tidal flat sediments.</title>
        <authorList>
            <person name="Kwon K.K."/>
            <person name="Yang S.-H."/>
            <person name="Park M.J."/>
            <person name="Oh H.-M."/>
        </authorList>
    </citation>
    <scope>NUCLEOTIDE SEQUENCE</scope>
    <source>
        <strain evidence="5">MEBiC13591</strain>
    </source>
</reference>
<dbReference type="InterPro" id="IPR014026">
    <property type="entry name" value="UDP-Glc/GDP-Man_DH_dimer"/>
</dbReference>
<dbReference type="PANTHER" id="PTHR43491:SF1">
    <property type="entry name" value="UDP-N-ACETYL-D-MANNOSAMINE DEHYDROGENASE"/>
    <property type="match status" value="1"/>
</dbReference>
<dbReference type="Gene3D" id="3.40.50.720">
    <property type="entry name" value="NAD(P)-binding Rossmann-like Domain"/>
    <property type="match status" value="2"/>
</dbReference>
<evidence type="ECO:0000256" key="2">
    <source>
        <dbReference type="ARBA" id="ARBA00023027"/>
    </source>
</evidence>
<dbReference type="Proteomes" id="UP001164718">
    <property type="component" value="Chromosome"/>
</dbReference>
<evidence type="ECO:0000313" key="6">
    <source>
        <dbReference type="Proteomes" id="UP001164718"/>
    </source>
</evidence>
<dbReference type="PANTHER" id="PTHR43491">
    <property type="entry name" value="UDP-N-ACETYL-D-MANNOSAMINE DEHYDROGENASE"/>
    <property type="match status" value="1"/>
</dbReference>
<dbReference type="GO" id="GO:0016616">
    <property type="term" value="F:oxidoreductase activity, acting on the CH-OH group of donors, NAD or NADP as acceptor"/>
    <property type="evidence" value="ECO:0007669"/>
    <property type="project" value="InterPro"/>
</dbReference>
<dbReference type="InterPro" id="IPR028359">
    <property type="entry name" value="UDP_ManNAc/GlcNAc_DH"/>
</dbReference>
<dbReference type="AlphaFoldDB" id="A0A9E8RUT8"/>
<dbReference type="InterPro" id="IPR008927">
    <property type="entry name" value="6-PGluconate_DH-like_C_sf"/>
</dbReference>
<dbReference type="SMART" id="SM00984">
    <property type="entry name" value="UDPG_MGDP_dh_C"/>
    <property type="match status" value="1"/>
</dbReference>
<keyword evidence="2" id="KW-0520">NAD</keyword>
<organism evidence="5 6">
    <name type="scientific">Fervidibacillus albus</name>
    <dbReference type="NCBI Taxonomy" id="2980026"/>
    <lineage>
        <taxon>Bacteria</taxon>
        <taxon>Bacillati</taxon>
        <taxon>Bacillota</taxon>
        <taxon>Bacilli</taxon>
        <taxon>Bacillales</taxon>
        <taxon>Bacillaceae</taxon>
        <taxon>Fervidibacillus</taxon>
    </lineage>
</organism>
<dbReference type="KEGG" id="faf:OE104_08030"/>
<dbReference type="SUPFAM" id="SSF48179">
    <property type="entry name" value="6-phosphogluconate dehydrogenase C-terminal domain-like"/>
    <property type="match status" value="1"/>
</dbReference>
<dbReference type="GO" id="GO:0000271">
    <property type="term" value="P:polysaccharide biosynthetic process"/>
    <property type="evidence" value="ECO:0007669"/>
    <property type="project" value="InterPro"/>
</dbReference>
<dbReference type="Pfam" id="PF00984">
    <property type="entry name" value="UDPG_MGDP_dh"/>
    <property type="match status" value="1"/>
</dbReference>
<keyword evidence="6" id="KW-1185">Reference proteome</keyword>
<evidence type="ECO:0000313" key="5">
    <source>
        <dbReference type="EMBL" id="WAA08594.1"/>
    </source>
</evidence>
<dbReference type="SUPFAM" id="SSF51735">
    <property type="entry name" value="NAD(P)-binding Rossmann-fold domains"/>
    <property type="match status" value="1"/>
</dbReference>
<protein>
    <submittedName>
        <fullName evidence="5">Nucleotide sugar dehydrogenase</fullName>
    </submittedName>
</protein>
<name>A0A9E8RUT8_9BACI</name>
<keyword evidence="1" id="KW-0560">Oxidoreductase</keyword>
<dbReference type="Pfam" id="PF03721">
    <property type="entry name" value="UDPG_MGDP_dh_N"/>
    <property type="match status" value="1"/>
</dbReference>
<dbReference type="PIRSF" id="PIRSF500136">
    <property type="entry name" value="UDP_ManNAc_DH"/>
    <property type="match status" value="1"/>
</dbReference>
<feature type="domain" description="UDP-glucose/GDP-mannose dehydrogenase C-terminal" evidence="4">
    <location>
        <begin position="314"/>
        <end position="409"/>
    </location>
</feature>
<dbReference type="GO" id="GO:0016628">
    <property type="term" value="F:oxidoreductase activity, acting on the CH-CH group of donors, NAD or NADP as acceptor"/>
    <property type="evidence" value="ECO:0007669"/>
    <property type="project" value="InterPro"/>
</dbReference>
<dbReference type="Pfam" id="PF03720">
    <property type="entry name" value="UDPG_MGDP_dh_C"/>
    <property type="match status" value="1"/>
</dbReference>
<accession>A0A9E8RUT8</accession>
<dbReference type="InterPro" id="IPR017476">
    <property type="entry name" value="UDP-Glc/GDP-Man"/>
</dbReference>
<proteinExistence type="inferred from homology"/>
<evidence type="ECO:0000256" key="3">
    <source>
        <dbReference type="PIRNR" id="PIRNR000124"/>
    </source>
</evidence>
<dbReference type="InterPro" id="IPR036291">
    <property type="entry name" value="NAD(P)-bd_dom_sf"/>
</dbReference>
<dbReference type="RefSeq" id="WP_275416372.1">
    <property type="nucleotide sequence ID" value="NZ_CP106878.1"/>
</dbReference>
<dbReference type="NCBIfam" id="TIGR03026">
    <property type="entry name" value="NDP-sugDHase"/>
    <property type="match status" value="1"/>
</dbReference>
<evidence type="ECO:0000256" key="1">
    <source>
        <dbReference type="ARBA" id="ARBA00023002"/>
    </source>
</evidence>
<sequence>MATVAIIGLGYVGLPLALSFIKNGHTVYGIDTDEKKIHSIKQGCSYISDVKDEDLRSQRVINHFRVDVSYSVVEKAEAIILCVPTPLKEDRTPNITYIENAVRSCLPYLRKGQLMILESSTYPGTTEEIILPLILEKGLIVGKDFYVAYSPERVDPGQRNYLPEKIPKIIGGVTEKCTKKTQALYETVFQKVVPVSSPKAAEMAKLLENAQRLINISFMNEMAMICEKMNLDPWEIIEACKTKPFGFVPYEPGIGAGGHCIPVDPIFLRWKAKTLGEEIKMIETAEEINEKMPEYIVRKVTFSLTKPISKAKLFIIGVTYKRDVNDIRESKAIDIINRFIEFGATVTYHDPFVPQLKIGNHLLHSDAITENRLRESDCTLILSDHQNLPYDFIRQYARLVFDPKNALKKNSHQIDY</sequence>
<dbReference type="PIRSF" id="PIRSF000124">
    <property type="entry name" value="UDPglc_GDPman_dh"/>
    <property type="match status" value="1"/>
</dbReference>
<evidence type="ECO:0000259" key="4">
    <source>
        <dbReference type="SMART" id="SM00984"/>
    </source>
</evidence>
<dbReference type="SUPFAM" id="SSF52413">
    <property type="entry name" value="UDP-glucose/GDP-mannose dehydrogenase C-terminal domain"/>
    <property type="match status" value="1"/>
</dbReference>
<dbReference type="InterPro" id="IPR001732">
    <property type="entry name" value="UDP-Glc/GDP-Man_DH_N"/>
</dbReference>
<dbReference type="GO" id="GO:0051287">
    <property type="term" value="F:NAD binding"/>
    <property type="evidence" value="ECO:0007669"/>
    <property type="project" value="InterPro"/>
</dbReference>
<dbReference type="EMBL" id="CP106878">
    <property type="protein sequence ID" value="WAA08594.1"/>
    <property type="molecule type" value="Genomic_DNA"/>
</dbReference>
<comment type="similarity">
    <text evidence="3">Belongs to the UDP-glucose/GDP-mannose dehydrogenase family.</text>
</comment>
<dbReference type="InterPro" id="IPR014027">
    <property type="entry name" value="UDP-Glc/GDP-Man_DH_C"/>
</dbReference>